<organism evidence="2 3">
    <name type="scientific">Ferirhizobium litorale</name>
    <dbReference type="NCBI Taxonomy" id="2927786"/>
    <lineage>
        <taxon>Bacteria</taxon>
        <taxon>Pseudomonadati</taxon>
        <taxon>Pseudomonadota</taxon>
        <taxon>Alphaproteobacteria</taxon>
        <taxon>Hyphomicrobiales</taxon>
        <taxon>Rhizobiaceae</taxon>
        <taxon>Ferirhizobium</taxon>
    </lineage>
</organism>
<protein>
    <submittedName>
        <fullName evidence="2">DUF1275 domain-containing protein</fullName>
    </submittedName>
</protein>
<keyword evidence="1" id="KW-0812">Transmembrane</keyword>
<dbReference type="Pfam" id="PF06912">
    <property type="entry name" value="DUF1275"/>
    <property type="match status" value="1"/>
</dbReference>
<dbReference type="AlphaFoldDB" id="A0AAE3QBG4"/>
<name>A0AAE3QBG4_9HYPH</name>
<dbReference type="EMBL" id="JALDYZ010000001">
    <property type="protein sequence ID" value="MDI7920540.1"/>
    <property type="molecule type" value="Genomic_DNA"/>
</dbReference>
<dbReference type="InterPro" id="IPR010699">
    <property type="entry name" value="DUF1275"/>
</dbReference>
<dbReference type="RefSeq" id="WP_311784736.1">
    <property type="nucleotide sequence ID" value="NZ_JALDYY010000001.1"/>
</dbReference>
<accession>A0AAE3QBG4</accession>
<proteinExistence type="predicted"/>
<dbReference type="Proteomes" id="UP001161580">
    <property type="component" value="Unassembled WGS sequence"/>
</dbReference>
<keyword evidence="1" id="KW-0472">Membrane</keyword>
<comment type="caution">
    <text evidence="2">The sequence shown here is derived from an EMBL/GenBank/DDBJ whole genome shotgun (WGS) entry which is preliminary data.</text>
</comment>
<dbReference type="PANTHER" id="PTHR37314">
    <property type="entry name" value="SLR0142 PROTEIN"/>
    <property type="match status" value="1"/>
</dbReference>
<dbReference type="PANTHER" id="PTHR37314:SF4">
    <property type="entry name" value="UPF0700 TRANSMEMBRANE PROTEIN YOAK"/>
    <property type="match status" value="1"/>
</dbReference>
<evidence type="ECO:0000313" key="3">
    <source>
        <dbReference type="Proteomes" id="UP001161580"/>
    </source>
</evidence>
<sequence>MSISFAFLATMLAGFLDAVGFQQLNHLYVSFMSGNSTHLGMALAAGEWVAAGQTSIVVGAFVAGAFVGTLLSDLAAKPIPRLLVVEVVFCAIAVALAAGGLPSLALTLIAVTMGMQNVMHRSIAGTDAGKSFVTGALFGLGQSLAHAVTRRGGLPPACVNAFSWISFVLGVSCGALSFTHWGVVSSLGIALAALISMLALALKASGMSAAERASGQEADPQGR</sequence>
<feature type="transmembrane region" description="Helical" evidence="1">
    <location>
        <begin position="184"/>
        <end position="202"/>
    </location>
</feature>
<reference evidence="2" key="1">
    <citation type="submission" date="2022-03" db="EMBL/GenBank/DDBJ databases">
        <title>Fererhizobium litorale gen. nov., sp. nov., isolated from sandy sediments of the Sea of Japan seashore.</title>
        <authorList>
            <person name="Romanenko L."/>
            <person name="Kurilenko V."/>
            <person name="Otstavnykh N."/>
            <person name="Svetashev V."/>
            <person name="Tekutyeva L."/>
            <person name="Isaeva M."/>
            <person name="Mikhailov V."/>
        </authorList>
    </citation>
    <scope>NUCLEOTIDE SEQUENCE</scope>
    <source>
        <strain evidence="2">KMM 9576</strain>
    </source>
</reference>
<evidence type="ECO:0000256" key="1">
    <source>
        <dbReference type="SAM" id="Phobius"/>
    </source>
</evidence>
<gene>
    <name evidence="2" type="ORF">MRS75_00420</name>
</gene>
<keyword evidence="1" id="KW-1133">Transmembrane helix</keyword>
<feature type="transmembrane region" description="Helical" evidence="1">
    <location>
        <begin position="83"/>
        <end position="111"/>
    </location>
</feature>
<evidence type="ECO:0000313" key="2">
    <source>
        <dbReference type="EMBL" id="MDI7920540.1"/>
    </source>
</evidence>
<keyword evidence="3" id="KW-1185">Reference proteome</keyword>
<feature type="transmembrane region" description="Helical" evidence="1">
    <location>
        <begin position="48"/>
        <end position="71"/>
    </location>
</feature>